<dbReference type="NCBIfam" id="TIGR02009">
    <property type="entry name" value="PGMB-YQAB-SF"/>
    <property type="match status" value="1"/>
</dbReference>
<evidence type="ECO:0000313" key="3">
    <source>
        <dbReference type="EMBL" id="MPM83046.1"/>
    </source>
</evidence>
<dbReference type="InterPro" id="IPR036412">
    <property type="entry name" value="HAD-like_sf"/>
</dbReference>
<dbReference type="PRINTS" id="PR00413">
    <property type="entry name" value="HADHALOGNASE"/>
</dbReference>
<name>A0A645D0U2_9ZZZZ</name>
<dbReference type="EMBL" id="VSSQ01031951">
    <property type="protein sequence ID" value="MPM83046.1"/>
    <property type="molecule type" value="Genomic_DNA"/>
</dbReference>
<dbReference type="GO" id="GO:0008801">
    <property type="term" value="F:beta-phosphoglucomutase activity"/>
    <property type="evidence" value="ECO:0007669"/>
    <property type="project" value="InterPro"/>
</dbReference>
<dbReference type="SUPFAM" id="SSF56784">
    <property type="entry name" value="HAD-like"/>
    <property type="match status" value="1"/>
</dbReference>
<reference evidence="3" key="1">
    <citation type="submission" date="2019-08" db="EMBL/GenBank/DDBJ databases">
        <authorList>
            <person name="Kucharzyk K."/>
            <person name="Murdoch R.W."/>
            <person name="Higgins S."/>
            <person name="Loffler F."/>
        </authorList>
    </citation>
    <scope>NUCLEOTIDE SEQUENCE</scope>
</reference>
<comment type="caution">
    <text evidence="3">The sequence shown here is derived from an EMBL/GenBank/DDBJ whole genome shotgun (WGS) entry which is preliminary data.</text>
</comment>
<dbReference type="AlphaFoldDB" id="A0A645D0U2"/>
<dbReference type="SUPFAM" id="SSF48208">
    <property type="entry name" value="Six-hairpin glycosidases"/>
    <property type="match status" value="1"/>
</dbReference>
<proteinExistence type="inferred from homology"/>
<dbReference type="GO" id="GO:0005975">
    <property type="term" value="P:carbohydrate metabolic process"/>
    <property type="evidence" value="ECO:0007669"/>
    <property type="project" value="InterPro"/>
</dbReference>
<dbReference type="NCBIfam" id="TIGR01509">
    <property type="entry name" value="HAD-SF-IA-v3"/>
    <property type="match status" value="1"/>
</dbReference>
<dbReference type="PANTHER" id="PTHR18901">
    <property type="entry name" value="2-DEOXYGLUCOSE-6-PHOSPHATE PHOSPHATASE 2"/>
    <property type="match status" value="1"/>
</dbReference>
<dbReference type="GO" id="GO:0000287">
    <property type="term" value="F:magnesium ion binding"/>
    <property type="evidence" value="ECO:0007669"/>
    <property type="project" value="InterPro"/>
</dbReference>
<feature type="domain" description="Glycoside hydrolase family 65 C-terminal" evidence="2">
    <location>
        <begin position="16"/>
        <end position="75"/>
    </location>
</feature>
<dbReference type="GO" id="GO:0008967">
    <property type="term" value="F:phosphoglycolate phosphatase activity"/>
    <property type="evidence" value="ECO:0007669"/>
    <property type="project" value="UniProtKB-EC"/>
</dbReference>
<dbReference type="InterPro" id="IPR008928">
    <property type="entry name" value="6-hairpin_glycosidase_sf"/>
</dbReference>
<dbReference type="InterPro" id="IPR023198">
    <property type="entry name" value="PGP-like_dom2"/>
</dbReference>
<dbReference type="InterPro" id="IPR005194">
    <property type="entry name" value="Glyco_hydro_65_C"/>
</dbReference>
<dbReference type="InterPro" id="IPR006439">
    <property type="entry name" value="HAD-SF_hydro_IA"/>
</dbReference>
<dbReference type="NCBIfam" id="TIGR01990">
    <property type="entry name" value="bPGM"/>
    <property type="match status" value="1"/>
</dbReference>
<comment type="similarity">
    <text evidence="1">Belongs to the HAD-like hydrolase superfamily. CbbY/CbbZ/Gph/YieH family.</text>
</comment>
<dbReference type="Gene3D" id="1.10.150.240">
    <property type="entry name" value="Putative phosphatase, domain 2"/>
    <property type="match status" value="1"/>
</dbReference>
<protein>
    <submittedName>
        <fullName evidence="3">Phosphoglycolate phosphatase</fullName>
        <ecNumber evidence="3">3.1.3.18</ecNumber>
    </submittedName>
</protein>
<dbReference type="SFLD" id="SFLDG01135">
    <property type="entry name" value="C1.5.6:_HAD__Beta-PGM__Phospha"/>
    <property type="match status" value="1"/>
</dbReference>
<evidence type="ECO:0000256" key="1">
    <source>
        <dbReference type="ARBA" id="ARBA00006171"/>
    </source>
</evidence>
<keyword evidence="3" id="KW-0378">Hydrolase</keyword>
<dbReference type="PANTHER" id="PTHR18901:SF38">
    <property type="entry name" value="PSEUDOURIDINE-5'-PHOSPHATASE"/>
    <property type="match status" value="1"/>
</dbReference>
<accession>A0A645D0U2</accession>
<dbReference type="Pfam" id="PF03633">
    <property type="entry name" value="Glyco_hydro_65C"/>
    <property type="match status" value="1"/>
</dbReference>
<dbReference type="InterPro" id="IPR023214">
    <property type="entry name" value="HAD_sf"/>
</dbReference>
<dbReference type="InterPro" id="IPR010976">
    <property type="entry name" value="B-phosphoglucomutase_hydrolase"/>
</dbReference>
<dbReference type="Pfam" id="PF00702">
    <property type="entry name" value="Hydrolase"/>
    <property type="match status" value="1"/>
</dbReference>
<dbReference type="SFLD" id="SFLDG01129">
    <property type="entry name" value="C1.5:_HAD__Beta-PGM__Phosphata"/>
    <property type="match status" value="1"/>
</dbReference>
<sequence length="327" mass="36705">MGGAYLSIVAGFGGVRLDQRGLRLFPLLPNDWTSYAFPVAYRASRILVTVDPFGCTLRLLEGAKVELVVYDSEIAVSADETRVARPVRAVIFDLDGVVTDTARYHFAAWKRIATELDIPFDEEQNERFKGVSRRECMRLLLERCGRTMTLDETARWIKKKNEYYLEALASLSPDAILPGVREAITFLNDHKIPIALFSVSKNTDLILKRIGLNNTFDAVVTGEDIEHSKPHFEGYLLAARRLNIDPRLCVMLEDSETGLLGARNLSMRTIGIGDRLSSERADRHLPDTSELREALEEMILAYVSNHPATVAVCISKKGYSGERIRET</sequence>
<dbReference type="Gene3D" id="3.40.50.1000">
    <property type="entry name" value="HAD superfamily/HAD-like"/>
    <property type="match status" value="1"/>
</dbReference>
<gene>
    <name evidence="3" type="primary">gph_64</name>
    <name evidence="3" type="ORF">SDC9_130109</name>
</gene>
<dbReference type="Gene3D" id="2.60.420.10">
    <property type="entry name" value="Maltose phosphorylase, domain 3"/>
    <property type="match status" value="1"/>
</dbReference>
<dbReference type="InterPro" id="IPR010972">
    <property type="entry name" value="Beta-PGM"/>
</dbReference>
<evidence type="ECO:0000259" key="2">
    <source>
        <dbReference type="Pfam" id="PF03633"/>
    </source>
</evidence>
<organism evidence="3">
    <name type="scientific">bioreactor metagenome</name>
    <dbReference type="NCBI Taxonomy" id="1076179"/>
    <lineage>
        <taxon>unclassified sequences</taxon>
        <taxon>metagenomes</taxon>
        <taxon>ecological metagenomes</taxon>
    </lineage>
</organism>
<dbReference type="EC" id="3.1.3.18" evidence="3"/>
<dbReference type="SFLD" id="SFLDS00003">
    <property type="entry name" value="Haloacid_Dehalogenase"/>
    <property type="match status" value="1"/>
</dbReference>